<dbReference type="Proteomes" id="UP000051820">
    <property type="component" value="Unassembled WGS sequence"/>
</dbReference>
<gene>
    <name evidence="1" type="ORF">FD16_GL001830</name>
</gene>
<dbReference type="Gene3D" id="3.30.450.150">
    <property type="entry name" value="Haem-degrading domain"/>
    <property type="match status" value="1"/>
</dbReference>
<dbReference type="PANTHER" id="PTHR34309:SF1">
    <property type="entry name" value="PROTEIN GLCG"/>
    <property type="match status" value="1"/>
</dbReference>
<dbReference type="PATRIC" id="fig|1423807.3.peg.1875"/>
<comment type="caution">
    <text evidence="1">The sequence shown here is derived from an EMBL/GenBank/DDBJ whole genome shotgun (WGS) entry which is preliminary data.</text>
</comment>
<dbReference type="STRING" id="1423807.FD16_GL001830"/>
<dbReference type="OrthoDB" id="9778896at2"/>
<dbReference type="InterPro" id="IPR005624">
    <property type="entry name" value="PduO/GlcC-like"/>
</dbReference>
<dbReference type="PANTHER" id="PTHR34309">
    <property type="entry name" value="SLR1406 PROTEIN"/>
    <property type="match status" value="1"/>
</dbReference>
<dbReference type="InterPro" id="IPR052517">
    <property type="entry name" value="GlcG_carb_metab_protein"/>
</dbReference>
<dbReference type="RefSeq" id="WP_010623041.1">
    <property type="nucleotide sequence ID" value="NZ_AZGF01000044.1"/>
</dbReference>
<dbReference type="SUPFAM" id="SSF143744">
    <property type="entry name" value="GlcG-like"/>
    <property type="match status" value="1"/>
</dbReference>
<sequence>MTKYVQNRQDITLVLASQMISYGIKQATANNVQVSISVINMSGKLKAFVQMDDAAPVSVQVAIDKATSAVLLQDDSGVFESFVNDGQPAMMTTPGVLPLRGGVPIRINNSIIGAVGVSGSTSEGDLALSRSIAIYANKLIEDNQ</sequence>
<reference evidence="1 2" key="1">
    <citation type="journal article" date="2015" name="Genome Announc.">
        <title>Expanding the biotechnology potential of lactobacilli through comparative genomics of 213 strains and associated genera.</title>
        <authorList>
            <person name="Sun Z."/>
            <person name="Harris H.M."/>
            <person name="McCann A."/>
            <person name="Guo C."/>
            <person name="Argimon S."/>
            <person name="Zhang W."/>
            <person name="Yang X."/>
            <person name="Jeffery I.B."/>
            <person name="Cooney J.C."/>
            <person name="Kagawa T.F."/>
            <person name="Liu W."/>
            <person name="Song Y."/>
            <person name="Salvetti E."/>
            <person name="Wrobel A."/>
            <person name="Rasinkangas P."/>
            <person name="Parkhill J."/>
            <person name="Rea M.C."/>
            <person name="O'Sullivan O."/>
            <person name="Ritari J."/>
            <person name="Douillard F.P."/>
            <person name="Paul Ross R."/>
            <person name="Yang R."/>
            <person name="Briner A.E."/>
            <person name="Felis G.E."/>
            <person name="de Vos W.M."/>
            <person name="Barrangou R."/>
            <person name="Klaenhammer T.R."/>
            <person name="Caufield P.W."/>
            <person name="Cui Y."/>
            <person name="Zhang H."/>
            <person name="O'Toole P.W."/>
        </authorList>
    </citation>
    <scope>NUCLEOTIDE SEQUENCE [LARGE SCALE GENOMIC DNA]</scope>
    <source>
        <strain evidence="1 2">DSM 5007</strain>
    </source>
</reference>
<dbReference type="eggNOG" id="COG3193">
    <property type="taxonomic scope" value="Bacteria"/>
</dbReference>
<dbReference type="Pfam" id="PF03928">
    <property type="entry name" value="HbpS-like"/>
    <property type="match status" value="1"/>
</dbReference>
<accession>A0A0R1VVD2</accession>
<dbReference type="EMBL" id="AZGF01000044">
    <property type="protein sequence ID" value="KRM09333.1"/>
    <property type="molecule type" value="Genomic_DNA"/>
</dbReference>
<evidence type="ECO:0008006" key="3">
    <source>
        <dbReference type="Google" id="ProtNLM"/>
    </source>
</evidence>
<evidence type="ECO:0000313" key="1">
    <source>
        <dbReference type="EMBL" id="KRM09333.1"/>
    </source>
</evidence>
<dbReference type="AlphaFoldDB" id="A0A0R1VVD2"/>
<keyword evidence="2" id="KW-1185">Reference proteome</keyword>
<name>A0A0R1VVD2_9LACO</name>
<evidence type="ECO:0000313" key="2">
    <source>
        <dbReference type="Proteomes" id="UP000051820"/>
    </source>
</evidence>
<dbReference type="InterPro" id="IPR038084">
    <property type="entry name" value="PduO/GlcC-like_sf"/>
</dbReference>
<protein>
    <recommendedName>
        <fullName evidence="3">Heme-binding protein</fullName>
    </recommendedName>
</protein>
<organism evidence="1 2">
    <name type="scientific">Paucilactobacillus suebicus DSM 5007 = KCTC 3549</name>
    <dbReference type="NCBI Taxonomy" id="1423807"/>
    <lineage>
        <taxon>Bacteria</taxon>
        <taxon>Bacillati</taxon>
        <taxon>Bacillota</taxon>
        <taxon>Bacilli</taxon>
        <taxon>Lactobacillales</taxon>
        <taxon>Lactobacillaceae</taxon>
        <taxon>Paucilactobacillus</taxon>
    </lineage>
</organism>
<proteinExistence type="predicted"/>